<protein>
    <submittedName>
        <fullName evidence="1">Uncharacterized protein</fullName>
    </submittedName>
</protein>
<evidence type="ECO:0000313" key="1">
    <source>
        <dbReference type="EMBL" id="KAG5592239.1"/>
    </source>
</evidence>
<dbReference type="AlphaFoldDB" id="A0A9J5XX86"/>
<sequence length="116" mass="13208">MAIRIQTFIFNYKYIVLGPFRGGTSLLICWWVEGRIIQARRPSLAAQNEIDTMGIETLAAQIQGYELRSANSKGRAFQGFANPWEREKGDVDVIEMATSPPNRWSEAKFGEFHQVL</sequence>
<accession>A0A9J5XX86</accession>
<organism evidence="1 2">
    <name type="scientific">Solanum commersonii</name>
    <name type="common">Commerson's wild potato</name>
    <name type="synonym">Commerson's nightshade</name>
    <dbReference type="NCBI Taxonomy" id="4109"/>
    <lineage>
        <taxon>Eukaryota</taxon>
        <taxon>Viridiplantae</taxon>
        <taxon>Streptophyta</taxon>
        <taxon>Embryophyta</taxon>
        <taxon>Tracheophyta</taxon>
        <taxon>Spermatophyta</taxon>
        <taxon>Magnoliopsida</taxon>
        <taxon>eudicotyledons</taxon>
        <taxon>Gunneridae</taxon>
        <taxon>Pentapetalae</taxon>
        <taxon>asterids</taxon>
        <taxon>lamiids</taxon>
        <taxon>Solanales</taxon>
        <taxon>Solanaceae</taxon>
        <taxon>Solanoideae</taxon>
        <taxon>Solaneae</taxon>
        <taxon>Solanum</taxon>
    </lineage>
</organism>
<keyword evidence="2" id="KW-1185">Reference proteome</keyword>
<gene>
    <name evidence="1" type="ORF">H5410_042753</name>
</gene>
<dbReference type="Proteomes" id="UP000824120">
    <property type="component" value="Chromosome 8"/>
</dbReference>
<evidence type="ECO:0000313" key="2">
    <source>
        <dbReference type="Proteomes" id="UP000824120"/>
    </source>
</evidence>
<comment type="caution">
    <text evidence="1">The sequence shown here is derived from an EMBL/GenBank/DDBJ whole genome shotgun (WGS) entry which is preliminary data.</text>
</comment>
<reference evidence="1 2" key="1">
    <citation type="submission" date="2020-09" db="EMBL/GenBank/DDBJ databases">
        <title>De no assembly of potato wild relative species, Solanum commersonii.</title>
        <authorList>
            <person name="Cho K."/>
        </authorList>
    </citation>
    <scope>NUCLEOTIDE SEQUENCE [LARGE SCALE GENOMIC DNA]</scope>
    <source>
        <strain evidence="1">LZ3.2</strain>
        <tissue evidence="1">Leaf</tissue>
    </source>
</reference>
<name>A0A9J5XX86_SOLCO</name>
<dbReference type="EMBL" id="JACXVP010000008">
    <property type="protein sequence ID" value="KAG5592239.1"/>
    <property type="molecule type" value="Genomic_DNA"/>
</dbReference>
<proteinExistence type="predicted"/>